<comment type="caution">
    <text evidence="1">The sequence shown here is derived from an EMBL/GenBank/DDBJ whole genome shotgun (WGS) entry which is preliminary data.</text>
</comment>
<evidence type="ECO:0000313" key="1">
    <source>
        <dbReference type="EMBL" id="KAJ8868091.1"/>
    </source>
</evidence>
<gene>
    <name evidence="1" type="ORF">PR048_031900</name>
</gene>
<organism evidence="1 2">
    <name type="scientific">Dryococelus australis</name>
    <dbReference type="NCBI Taxonomy" id="614101"/>
    <lineage>
        <taxon>Eukaryota</taxon>
        <taxon>Metazoa</taxon>
        <taxon>Ecdysozoa</taxon>
        <taxon>Arthropoda</taxon>
        <taxon>Hexapoda</taxon>
        <taxon>Insecta</taxon>
        <taxon>Pterygota</taxon>
        <taxon>Neoptera</taxon>
        <taxon>Polyneoptera</taxon>
        <taxon>Phasmatodea</taxon>
        <taxon>Verophasmatodea</taxon>
        <taxon>Anareolatae</taxon>
        <taxon>Phasmatidae</taxon>
        <taxon>Eurycanthinae</taxon>
        <taxon>Dryococelus</taxon>
    </lineage>
</organism>
<sequence length="112" mass="12293">MNSSTKVKANLASLPLPKVKPSNTLSECIYRHNNGLTMTLNPEHGGRVLSPIKTMDPIVPDTTLNSIFCSCATGCGGSCGCWKAGIHCSSYLWMRWSLYEQCTNTRGRLGRR</sequence>
<evidence type="ECO:0000313" key="2">
    <source>
        <dbReference type="Proteomes" id="UP001159363"/>
    </source>
</evidence>
<name>A0ABQ9G987_9NEOP</name>
<dbReference type="EMBL" id="JARBHB010000015">
    <property type="protein sequence ID" value="KAJ8868091.1"/>
    <property type="molecule type" value="Genomic_DNA"/>
</dbReference>
<accession>A0ABQ9G987</accession>
<protein>
    <submittedName>
        <fullName evidence="1">Uncharacterized protein</fullName>
    </submittedName>
</protein>
<dbReference type="Proteomes" id="UP001159363">
    <property type="component" value="Chromosome 14"/>
</dbReference>
<proteinExistence type="predicted"/>
<keyword evidence="2" id="KW-1185">Reference proteome</keyword>
<reference evidence="1 2" key="1">
    <citation type="submission" date="2023-02" db="EMBL/GenBank/DDBJ databases">
        <title>LHISI_Scaffold_Assembly.</title>
        <authorList>
            <person name="Stuart O.P."/>
            <person name="Cleave R."/>
            <person name="Magrath M.J.L."/>
            <person name="Mikheyev A.S."/>
        </authorList>
    </citation>
    <scope>NUCLEOTIDE SEQUENCE [LARGE SCALE GENOMIC DNA]</scope>
    <source>
        <strain evidence="1">Daus_M_001</strain>
        <tissue evidence="1">Leg muscle</tissue>
    </source>
</reference>